<organism evidence="3">
    <name type="scientific">Cereibacter sphaeroides (strain ATCC 17025 / ATH 2.4.3)</name>
    <name type="common">Rhodobacter sphaeroides</name>
    <dbReference type="NCBI Taxonomy" id="349102"/>
    <lineage>
        <taxon>Bacteria</taxon>
        <taxon>Pseudomonadati</taxon>
        <taxon>Pseudomonadota</taxon>
        <taxon>Alphaproteobacteria</taxon>
        <taxon>Rhodobacterales</taxon>
        <taxon>Paracoccaceae</taxon>
        <taxon>Cereibacter</taxon>
    </lineage>
</organism>
<dbReference type="GO" id="GO:0015074">
    <property type="term" value="P:DNA integration"/>
    <property type="evidence" value="ECO:0007669"/>
    <property type="project" value="InterPro"/>
</dbReference>
<reference evidence="3" key="1">
    <citation type="submission" date="2007-04" db="EMBL/GenBank/DDBJ databases">
        <title>Complete sequence of chromosome of Rhodobacter sphaeroides ATCC 17025.</title>
        <authorList>
            <consortium name="US DOE Joint Genome Institute"/>
            <person name="Copeland A."/>
            <person name="Lucas S."/>
            <person name="Lapidus A."/>
            <person name="Barry K."/>
            <person name="Detter J.C."/>
            <person name="Glavina del Rio T."/>
            <person name="Hammon N."/>
            <person name="Israni S."/>
            <person name="Dalin E."/>
            <person name="Tice H."/>
            <person name="Pitluck S."/>
            <person name="Chertkov O."/>
            <person name="Brettin T."/>
            <person name="Bruce D."/>
            <person name="Han C."/>
            <person name="Schmutz J."/>
            <person name="Larimer F."/>
            <person name="Land M."/>
            <person name="Hauser L."/>
            <person name="Kyrpides N."/>
            <person name="Kim E."/>
            <person name="Richardson P."/>
            <person name="Mackenzie C."/>
            <person name="Choudhary M."/>
            <person name="Donohue T.J."/>
            <person name="Kaplan S."/>
        </authorList>
    </citation>
    <scope>NUCLEOTIDE SEQUENCE [LARGE SCALE GENOMIC DNA]</scope>
    <source>
        <strain evidence="3">ATCC 17025</strain>
    </source>
</reference>
<dbReference type="PROSITE" id="PS50994">
    <property type="entry name" value="INTEGRASE"/>
    <property type="match status" value="1"/>
</dbReference>
<evidence type="ECO:0000313" key="3">
    <source>
        <dbReference type="EMBL" id="ABP70721.1"/>
    </source>
</evidence>
<dbReference type="InterPro" id="IPR050900">
    <property type="entry name" value="Transposase_IS3/IS150/IS904"/>
</dbReference>
<dbReference type="PANTHER" id="PTHR46889">
    <property type="entry name" value="TRANSPOSASE INSF FOR INSERTION SEQUENCE IS3B-RELATED"/>
    <property type="match status" value="1"/>
</dbReference>
<dbReference type="eggNOG" id="COG2801">
    <property type="taxonomic scope" value="Bacteria"/>
</dbReference>
<dbReference type="EMBL" id="CP000661">
    <property type="protein sequence ID" value="ABP70721.1"/>
    <property type="molecule type" value="Genomic_DNA"/>
</dbReference>
<dbReference type="KEGG" id="rsq:Rsph17025_1829"/>
<dbReference type="InterPro" id="IPR012337">
    <property type="entry name" value="RNaseH-like_sf"/>
</dbReference>
<dbReference type="HOGENOM" id="CLU_1015187_0_0_5"/>
<dbReference type="InterPro" id="IPR036397">
    <property type="entry name" value="RNaseH_sf"/>
</dbReference>
<evidence type="ECO:0000259" key="2">
    <source>
        <dbReference type="PROSITE" id="PS50994"/>
    </source>
</evidence>
<accession>A4WTK7</accession>
<feature type="region of interest" description="Disordered" evidence="1">
    <location>
        <begin position="161"/>
        <end position="186"/>
    </location>
</feature>
<dbReference type="PANTHER" id="PTHR46889:SF7">
    <property type="entry name" value="TRANSPOSASE FOR INSERTION SEQUENCE ELEMENT IS904"/>
    <property type="match status" value="1"/>
</dbReference>
<dbReference type="InterPro" id="IPR001584">
    <property type="entry name" value="Integrase_cat-core"/>
</dbReference>
<gene>
    <name evidence="3" type="ordered locus">Rsph17025_1829</name>
</gene>
<dbReference type="SUPFAM" id="SSF53098">
    <property type="entry name" value="Ribonuclease H-like"/>
    <property type="match status" value="2"/>
</dbReference>
<name>A4WTK7_CERS5</name>
<dbReference type="GO" id="GO:0003676">
    <property type="term" value="F:nucleic acid binding"/>
    <property type="evidence" value="ECO:0007669"/>
    <property type="project" value="InterPro"/>
</dbReference>
<dbReference type="AlphaFoldDB" id="A4WTK7"/>
<dbReference type="STRING" id="349102.Rsph17025_1829"/>
<evidence type="ECO:0000256" key="1">
    <source>
        <dbReference type="SAM" id="MobiDB-lite"/>
    </source>
</evidence>
<dbReference type="Gene3D" id="3.30.420.10">
    <property type="entry name" value="Ribonuclease H-like superfamily/Ribonuclease H"/>
    <property type="match status" value="2"/>
</dbReference>
<proteinExistence type="predicted"/>
<protein>
    <recommendedName>
        <fullName evidence="2">Integrase catalytic domain-containing protein</fullName>
    </recommendedName>
</protein>
<feature type="domain" description="Integrase catalytic" evidence="2">
    <location>
        <begin position="64"/>
        <end position="152"/>
    </location>
</feature>
<sequence>MSMPTRMRASGICWVLAIAGSPPWCGSQNHHRDLCPGYGRPLRDPGASRAAITFRCASFPTCYGPEFIATAVRTWIAAVGARCAFIEPGSPWENGYCESFNSKLRDELLNGEIFYSLAEARIVIGSWRQHYNTRRPHSSLGYRPRHHGRCSGRLRHPHPLRRPLRPWRQDPSCTKIETGPPHGGRPAAGLRGSMSSVGNPYHNAQAESFMKTLKVEEVYRAGYETFADVAARLPVFIEQVYNSKRLHSALRYRTPEEFETLFARKAAYAARQSG</sequence>
<dbReference type="Pfam" id="PF13683">
    <property type="entry name" value="rve_3"/>
    <property type="match status" value="2"/>
</dbReference>